<feature type="transmembrane region" description="Helical" evidence="12">
    <location>
        <begin position="9"/>
        <end position="32"/>
    </location>
</feature>
<sequence>MNWLDRRNVAILGAVTTGLTFLLILLGVYTAATGTGLTCQGRWPLCGGPLFGLLPPNVASYPEWIHRFVASITGFFILGTAYGAWKAFDSRRIHAAVAISIAVLPVQVLLGRQTVVTYTAGVQTLHHGAAMVIFAGLVGATAWMFDRSGEDGTTATAEREGTTRAVDAD</sequence>
<keyword evidence="10" id="KW-1015">Disulfide bond</keyword>
<accession>A0ABD6DMU2</accession>
<dbReference type="GO" id="GO:0046872">
    <property type="term" value="F:metal ion binding"/>
    <property type="evidence" value="ECO:0007669"/>
    <property type="project" value="UniProtKB-KW"/>
</dbReference>
<feature type="transmembrane region" description="Helical" evidence="12">
    <location>
        <begin position="64"/>
        <end position="85"/>
    </location>
</feature>
<dbReference type="InterPro" id="IPR003780">
    <property type="entry name" value="COX15/CtaA_fam"/>
</dbReference>
<dbReference type="RefSeq" id="WP_256398077.1">
    <property type="nucleotide sequence ID" value="NZ_JANHJR010000001.1"/>
</dbReference>
<proteinExistence type="predicted"/>
<feature type="transmembrane region" description="Helical" evidence="12">
    <location>
        <begin position="92"/>
        <end position="110"/>
    </location>
</feature>
<evidence type="ECO:0000256" key="5">
    <source>
        <dbReference type="ARBA" id="ARBA00022989"/>
    </source>
</evidence>
<keyword evidence="8" id="KW-0350">Heme biosynthesis</keyword>
<dbReference type="Proteomes" id="UP001597034">
    <property type="component" value="Unassembled WGS sequence"/>
</dbReference>
<keyword evidence="7" id="KW-0408">Iron</keyword>
<evidence type="ECO:0000256" key="11">
    <source>
        <dbReference type="ARBA" id="ARBA00023444"/>
    </source>
</evidence>
<evidence type="ECO:0000256" key="8">
    <source>
        <dbReference type="ARBA" id="ARBA00023133"/>
    </source>
</evidence>
<keyword evidence="14" id="KW-1185">Reference proteome</keyword>
<evidence type="ECO:0000313" key="14">
    <source>
        <dbReference type="Proteomes" id="UP001597034"/>
    </source>
</evidence>
<evidence type="ECO:0000256" key="3">
    <source>
        <dbReference type="ARBA" id="ARBA00022692"/>
    </source>
</evidence>
<evidence type="ECO:0000256" key="7">
    <source>
        <dbReference type="ARBA" id="ARBA00023004"/>
    </source>
</evidence>
<dbReference type="InterPro" id="IPR050450">
    <property type="entry name" value="COX15/CtaA_HemeA_synthase"/>
</dbReference>
<keyword evidence="2" id="KW-1003">Cell membrane</keyword>
<evidence type="ECO:0000256" key="1">
    <source>
        <dbReference type="ARBA" id="ARBA00004141"/>
    </source>
</evidence>
<name>A0ABD6DMU2_9EURY</name>
<evidence type="ECO:0000256" key="2">
    <source>
        <dbReference type="ARBA" id="ARBA00022475"/>
    </source>
</evidence>
<evidence type="ECO:0000256" key="6">
    <source>
        <dbReference type="ARBA" id="ARBA00023002"/>
    </source>
</evidence>
<dbReference type="GO" id="GO:0016020">
    <property type="term" value="C:membrane"/>
    <property type="evidence" value="ECO:0007669"/>
    <property type="project" value="UniProtKB-SubCell"/>
</dbReference>
<protein>
    <submittedName>
        <fullName evidence="13">COX15/CtaA family protein</fullName>
    </submittedName>
</protein>
<dbReference type="PANTHER" id="PTHR35457">
    <property type="entry name" value="HEME A SYNTHASE"/>
    <property type="match status" value="1"/>
</dbReference>
<evidence type="ECO:0000256" key="9">
    <source>
        <dbReference type="ARBA" id="ARBA00023136"/>
    </source>
</evidence>
<keyword evidence="6" id="KW-0560">Oxidoreductase</keyword>
<keyword evidence="3 12" id="KW-0812">Transmembrane</keyword>
<evidence type="ECO:0000256" key="4">
    <source>
        <dbReference type="ARBA" id="ARBA00022723"/>
    </source>
</evidence>
<comment type="subcellular location">
    <subcellularLocation>
        <location evidence="1">Membrane</location>
        <topology evidence="1">Multi-pass membrane protein</topology>
    </subcellularLocation>
</comment>
<comment type="pathway">
    <text evidence="11">Porphyrin-containing compound metabolism.</text>
</comment>
<dbReference type="GO" id="GO:0016491">
    <property type="term" value="F:oxidoreductase activity"/>
    <property type="evidence" value="ECO:0007669"/>
    <property type="project" value="UniProtKB-KW"/>
</dbReference>
<keyword evidence="9 12" id="KW-0472">Membrane</keyword>
<dbReference type="Pfam" id="PF02628">
    <property type="entry name" value="COX15-CtaA"/>
    <property type="match status" value="1"/>
</dbReference>
<keyword evidence="5 12" id="KW-1133">Transmembrane helix</keyword>
<dbReference type="GO" id="GO:0006783">
    <property type="term" value="P:heme biosynthetic process"/>
    <property type="evidence" value="ECO:0007669"/>
    <property type="project" value="UniProtKB-KW"/>
</dbReference>
<dbReference type="AlphaFoldDB" id="A0ABD6DMU2"/>
<keyword evidence="4" id="KW-0479">Metal-binding</keyword>
<feature type="transmembrane region" description="Helical" evidence="12">
    <location>
        <begin position="125"/>
        <end position="145"/>
    </location>
</feature>
<evidence type="ECO:0000256" key="12">
    <source>
        <dbReference type="SAM" id="Phobius"/>
    </source>
</evidence>
<dbReference type="EMBL" id="JBHUDO010000002">
    <property type="protein sequence ID" value="MFD1646403.1"/>
    <property type="molecule type" value="Genomic_DNA"/>
</dbReference>
<organism evidence="13 14">
    <name type="scientific">Haloarchaeobius litoreus</name>
    <dbReference type="NCBI Taxonomy" id="755306"/>
    <lineage>
        <taxon>Archaea</taxon>
        <taxon>Methanobacteriati</taxon>
        <taxon>Methanobacteriota</taxon>
        <taxon>Stenosarchaea group</taxon>
        <taxon>Halobacteria</taxon>
        <taxon>Halobacteriales</taxon>
        <taxon>Halorubellaceae</taxon>
        <taxon>Haloarchaeobius</taxon>
    </lineage>
</organism>
<evidence type="ECO:0000313" key="13">
    <source>
        <dbReference type="EMBL" id="MFD1646403.1"/>
    </source>
</evidence>
<dbReference type="PANTHER" id="PTHR35457:SF1">
    <property type="entry name" value="HEME A SYNTHASE"/>
    <property type="match status" value="1"/>
</dbReference>
<comment type="caution">
    <text evidence="13">The sequence shown here is derived from an EMBL/GenBank/DDBJ whole genome shotgun (WGS) entry which is preliminary data.</text>
</comment>
<reference evidence="13 14" key="1">
    <citation type="journal article" date="2019" name="Int. J. Syst. Evol. Microbiol.">
        <title>The Global Catalogue of Microorganisms (GCM) 10K type strain sequencing project: providing services to taxonomists for standard genome sequencing and annotation.</title>
        <authorList>
            <consortium name="The Broad Institute Genomics Platform"/>
            <consortium name="The Broad Institute Genome Sequencing Center for Infectious Disease"/>
            <person name="Wu L."/>
            <person name="Ma J."/>
        </authorList>
    </citation>
    <scope>NUCLEOTIDE SEQUENCE [LARGE SCALE GENOMIC DNA]</scope>
    <source>
        <strain evidence="13 14">CGMCC 1.10390</strain>
    </source>
</reference>
<gene>
    <name evidence="13" type="ORF">ACFSBL_11995</name>
</gene>
<evidence type="ECO:0000256" key="10">
    <source>
        <dbReference type="ARBA" id="ARBA00023157"/>
    </source>
</evidence>